<dbReference type="AlphaFoldDB" id="A0A9D1KSL4"/>
<evidence type="ECO:0000313" key="1">
    <source>
        <dbReference type="EMBL" id="HIT97896.1"/>
    </source>
</evidence>
<name>A0A9D1KSL4_9FLAO</name>
<gene>
    <name evidence="1" type="ORF">IAC44_03560</name>
</gene>
<sequence length="282" mass="33053">MKPIDMKHAFPTPLLWAAVFALVAGFSSCSSGEKNDLTESNLKGRVKQITELVNNQVKDSLASDETDPTEEKTEYDVMRVLDFYPNGLLKNLRLITEDGTTIQKYEYNKDSLLTQVLQFADGRLVAYDLYTYDDHRRKQTRVIKDTADRTLVSINYTYDRKGNLIEERTDYTVEEGQEKMFSVLKYTYDRKGRRIEKEEIRNGVNSNILEKYEYNAQNDLEKIITVDQMEGQEPFSLTQRYLYLQTDSLGNWTLRETRSQIPGFESAEMILQRWERTIEYYP</sequence>
<reference evidence="1" key="1">
    <citation type="submission" date="2020-10" db="EMBL/GenBank/DDBJ databases">
        <authorList>
            <person name="Gilroy R."/>
        </authorList>
    </citation>
    <scope>NUCLEOTIDE SEQUENCE</scope>
    <source>
        <strain evidence="1">1383</strain>
    </source>
</reference>
<dbReference type="Gene3D" id="2.180.10.10">
    <property type="entry name" value="RHS repeat-associated core"/>
    <property type="match status" value="1"/>
</dbReference>
<dbReference type="PROSITE" id="PS51257">
    <property type="entry name" value="PROKAR_LIPOPROTEIN"/>
    <property type="match status" value="1"/>
</dbReference>
<dbReference type="EMBL" id="DVLY01000084">
    <property type="protein sequence ID" value="HIT97896.1"/>
    <property type="molecule type" value="Genomic_DNA"/>
</dbReference>
<comment type="caution">
    <text evidence="1">The sequence shown here is derived from an EMBL/GenBank/DDBJ whole genome shotgun (WGS) entry which is preliminary data.</text>
</comment>
<accession>A0A9D1KSL4</accession>
<reference evidence="1" key="2">
    <citation type="journal article" date="2021" name="PeerJ">
        <title>Extensive microbial diversity within the chicken gut microbiome revealed by metagenomics and culture.</title>
        <authorList>
            <person name="Gilroy R."/>
            <person name="Ravi A."/>
            <person name="Getino M."/>
            <person name="Pursley I."/>
            <person name="Horton D.L."/>
            <person name="Alikhan N.F."/>
            <person name="Baker D."/>
            <person name="Gharbi K."/>
            <person name="Hall N."/>
            <person name="Watson M."/>
            <person name="Adriaenssens E.M."/>
            <person name="Foster-Nyarko E."/>
            <person name="Jarju S."/>
            <person name="Secka A."/>
            <person name="Antonio M."/>
            <person name="Oren A."/>
            <person name="Chaudhuri R.R."/>
            <person name="La Ragione R."/>
            <person name="Hildebrand F."/>
            <person name="Pallen M.J."/>
        </authorList>
    </citation>
    <scope>NUCLEOTIDE SEQUENCE</scope>
    <source>
        <strain evidence="1">1383</strain>
    </source>
</reference>
<evidence type="ECO:0008006" key="3">
    <source>
        <dbReference type="Google" id="ProtNLM"/>
    </source>
</evidence>
<organism evidence="1 2">
    <name type="scientific">Candidatus Merdimorpha stercoravium</name>
    <dbReference type="NCBI Taxonomy" id="2840863"/>
    <lineage>
        <taxon>Bacteria</taxon>
        <taxon>Pseudomonadati</taxon>
        <taxon>Bacteroidota</taxon>
        <taxon>Flavobacteriia</taxon>
        <taxon>Flavobacteriales</taxon>
        <taxon>Candidatus Merdimorpha</taxon>
    </lineage>
</organism>
<evidence type="ECO:0000313" key="2">
    <source>
        <dbReference type="Proteomes" id="UP000824161"/>
    </source>
</evidence>
<protein>
    <recommendedName>
        <fullName evidence="3">YD repeat-containing protein</fullName>
    </recommendedName>
</protein>
<proteinExistence type="predicted"/>
<dbReference type="Proteomes" id="UP000824161">
    <property type="component" value="Unassembled WGS sequence"/>
</dbReference>